<evidence type="ECO:0000256" key="1">
    <source>
        <dbReference type="ARBA" id="ARBA00008738"/>
    </source>
</evidence>
<protein>
    <recommendedName>
        <fullName evidence="5">Stabilizer of axonemal microtubules 1</fullName>
    </recommendedName>
</protein>
<dbReference type="EMBL" id="CAXLJM020000033">
    <property type="protein sequence ID" value="CAL8100825.1"/>
    <property type="molecule type" value="Genomic_DNA"/>
</dbReference>
<reference evidence="3 4" key="1">
    <citation type="submission" date="2024-08" db="EMBL/GenBank/DDBJ databases">
        <authorList>
            <person name="Cucini C."/>
            <person name="Frati F."/>
        </authorList>
    </citation>
    <scope>NUCLEOTIDE SEQUENCE [LARGE SCALE GENOMIC DNA]</scope>
</reference>
<gene>
    <name evidence="3" type="ORF">ODALV1_LOCUS10647</name>
</gene>
<proteinExistence type="inferred from homology"/>
<dbReference type="InterPro" id="IPR033336">
    <property type="entry name" value="SAXO1/2"/>
</dbReference>
<accession>A0ABP1QIV6</accession>
<evidence type="ECO:0000313" key="4">
    <source>
        <dbReference type="Proteomes" id="UP001642540"/>
    </source>
</evidence>
<comment type="caution">
    <text evidence="3">The sequence shown here is derived from an EMBL/GenBank/DDBJ whole genome shotgun (WGS) entry which is preliminary data.</text>
</comment>
<dbReference type="PANTHER" id="PTHR31516:SF17">
    <property type="entry name" value="STABILIZER OF AXONEMAL MICROTUBULES 2"/>
    <property type="match status" value="1"/>
</dbReference>
<evidence type="ECO:0000313" key="3">
    <source>
        <dbReference type="EMBL" id="CAL8100825.1"/>
    </source>
</evidence>
<dbReference type="Proteomes" id="UP001642540">
    <property type="component" value="Unassembled WGS sequence"/>
</dbReference>
<keyword evidence="4" id="KW-1185">Reference proteome</keyword>
<evidence type="ECO:0000256" key="2">
    <source>
        <dbReference type="SAM" id="MobiDB-lite"/>
    </source>
</evidence>
<dbReference type="PANTHER" id="PTHR31516">
    <property type="entry name" value="STABILIZER OF AXONEMAL MICROTUBULES 2"/>
    <property type="match status" value="1"/>
</dbReference>
<comment type="similarity">
    <text evidence="1">Belongs to the FAM154 family.</text>
</comment>
<organism evidence="3 4">
    <name type="scientific">Orchesella dallaii</name>
    <dbReference type="NCBI Taxonomy" id="48710"/>
    <lineage>
        <taxon>Eukaryota</taxon>
        <taxon>Metazoa</taxon>
        <taxon>Ecdysozoa</taxon>
        <taxon>Arthropoda</taxon>
        <taxon>Hexapoda</taxon>
        <taxon>Collembola</taxon>
        <taxon>Entomobryomorpha</taxon>
        <taxon>Entomobryoidea</taxon>
        <taxon>Orchesellidae</taxon>
        <taxon>Orchesellinae</taxon>
        <taxon>Orchesella</taxon>
    </lineage>
</organism>
<evidence type="ECO:0008006" key="5">
    <source>
        <dbReference type="Google" id="ProtNLM"/>
    </source>
</evidence>
<name>A0ABP1QIV6_9HEXA</name>
<feature type="region of interest" description="Disordered" evidence="2">
    <location>
        <begin position="242"/>
        <end position="264"/>
    </location>
</feature>
<sequence>MDNYSRCRQFVPPGWGSARTLAPCNRIGRSVAFRVAECRPAHSPMIIQANAGMNMAKDGDIRDNGDPCHGRNFIPPSNQAPINVQLKMCPVPDNNANFNEMQQQDYAPISYSQNMQSTTGRDFCEPRLDTTPLPRCPPGVKVERTLPIIPARRLQESYFKMPNASVYKSDYVPRQAEPTLSFAPERMVVESQGEFENESLTKHDYKPMPVCPYKKPPWAFRKPREESTMRMNGISSYKIDYVPKDGKPAPSAKPERFIDPDPPSMDDKTVYQVEYIPRELPTPPSKMSRKQMLSENMYCVPFDGLTVYKRDYIPKKARPAGSVVDKERAYAQILSPMDGTTTYKSSYEPFYFDNMPCIPADIYDEMYPPKDKCCDVRCYPEPTRELEYPTPPPVPPCQPIPEKDYCPTPEEMRCAPRSIPCVPPIKLKKQSNYDGSTTISVEHNMKRECQREPIEYICPPQPCKAAY</sequence>